<evidence type="ECO:0000313" key="2">
    <source>
        <dbReference type="EMBL" id="KPU44759.1"/>
    </source>
</evidence>
<evidence type="ECO:0000256" key="1">
    <source>
        <dbReference type="SAM" id="Phobius"/>
    </source>
</evidence>
<feature type="transmembrane region" description="Helical" evidence="1">
    <location>
        <begin position="355"/>
        <end position="380"/>
    </location>
</feature>
<feature type="transmembrane region" description="Helical" evidence="1">
    <location>
        <begin position="424"/>
        <end position="445"/>
    </location>
</feature>
<evidence type="ECO:0000313" key="3">
    <source>
        <dbReference type="Proteomes" id="UP000050326"/>
    </source>
</evidence>
<keyword evidence="1" id="KW-1133">Transmembrane helix</keyword>
<feature type="transmembrane region" description="Helical" evidence="1">
    <location>
        <begin position="465"/>
        <end position="484"/>
    </location>
</feature>
<keyword evidence="1" id="KW-0812">Transmembrane</keyword>
<dbReference type="AlphaFoldDB" id="A0A0P9AH31"/>
<feature type="transmembrane region" description="Helical" evidence="1">
    <location>
        <begin position="88"/>
        <end position="116"/>
    </location>
</feature>
<name>A0A0P9AH31_9CLOT</name>
<accession>A0A0P9AH31</accession>
<comment type="caution">
    <text evidence="2">The sequence shown here is derived from an EMBL/GenBank/DDBJ whole genome shotgun (WGS) entry which is preliminary data.</text>
</comment>
<feature type="transmembrane region" description="Helical" evidence="1">
    <location>
        <begin position="173"/>
        <end position="191"/>
    </location>
</feature>
<dbReference type="STRING" id="36849.OXPF_18450"/>
<feature type="transmembrane region" description="Helical" evidence="1">
    <location>
        <begin position="271"/>
        <end position="290"/>
    </location>
</feature>
<proteinExistence type="predicted"/>
<feature type="transmembrane region" description="Helical" evidence="1">
    <location>
        <begin position="136"/>
        <end position="166"/>
    </location>
</feature>
<feature type="transmembrane region" description="Helical" evidence="1">
    <location>
        <begin position="392"/>
        <end position="417"/>
    </location>
</feature>
<feature type="transmembrane region" description="Helical" evidence="1">
    <location>
        <begin position="219"/>
        <end position="239"/>
    </location>
</feature>
<reference evidence="2 3" key="1">
    <citation type="submission" date="2015-09" db="EMBL/GenBank/DDBJ databases">
        <title>Genome sequence of Oxobacter pfennigii DSM 3222.</title>
        <authorList>
            <person name="Poehlein A."/>
            <person name="Bengelsdorf F.R."/>
            <person name="Schiel-Bengelsdorf B."/>
            <person name="Duerre P."/>
            <person name="Daniel R."/>
        </authorList>
    </citation>
    <scope>NUCLEOTIDE SEQUENCE [LARGE SCALE GENOMIC DNA]</scope>
    <source>
        <strain evidence="2 3">DSM 3222</strain>
    </source>
</reference>
<sequence>MIRRLLQEVGKGKFLLLWGLSLLFGLSERTGQNLFLPLHVLAVLNDQYYFIFAVLPIFLFFCASVMEDDVPMVLLRYRTYGRYFYVKWRGLAVLSVLLWMGQMLAIMISGFGLSINGSWYISEGPKADIFHLLQGIFLYPVEAVFCSAGYLLLGYWVIGLTALWLGHFCQRSLAAKLLMGLYLPAVAWIKLPAMSRPPFVFFTGINHWILLLHNLTEPWRTMVTAGTTLALIIGMVWSVRWKWRWQPNLPKYRQTGLARYYRRLLFSKQNVLALATVIFLLAIWSWLRGGPPADATDWLFRLFAGHGTGYFYPMGFLFLLVIDTLPLWPLCVLSEQAAGEKTAFLTIRLTWRRELVGSILNTAFLWILFCGCLLTFAAVIPPLMQDQPVDVWLTLTAVGLKILDICLQFLLIFAALCLTGHTTIGFIAVVLMHFLCVLPVSWLPVGLSSMLRLALPQTGGIIPPWTAIGLLLGLAFGLIIWLHIQGTKLLFNH</sequence>
<dbReference type="EMBL" id="LKET01000029">
    <property type="protein sequence ID" value="KPU44759.1"/>
    <property type="molecule type" value="Genomic_DNA"/>
</dbReference>
<feature type="transmembrane region" description="Helical" evidence="1">
    <location>
        <begin position="310"/>
        <end position="334"/>
    </location>
</feature>
<keyword evidence="1" id="KW-0472">Membrane</keyword>
<gene>
    <name evidence="2" type="ORF">OXPF_18450</name>
</gene>
<dbReference type="OrthoDB" id="1958056at2"/>
<keyword evidence="3" id="KW-1185">Reference proteome</keyword>
<feature type="transmembrane region" description="Helical" evidence="1">
    <location>
        <begin position="47"/>
        <end position="67"/>
    </location>
</feature>
<dbReference type="Proteomes" id="UP000050326">
    <property type="component" value="Unassembled WGS sequence"/>
</dbReference>
<dbReference type="RefSeq" id="WP_160317185.1">
    <property type="nucleotide sequence ID" value="NZ_LKET01000029.1"/>
</dbReference>
<protein>
    <submittedName>
        <fullName evidence="2">Uncharacterized protein</fullName>
    </submittedName>
</protein>
<organism evidence="2 3">
    <name type="scientific">Oxobacter pfennigii</name>
    <dbReference type="NCBI Taxonomy" id="36849"/>
    <lineage>
        <taxon>Bacteria</taxon>
        <taxon>Bacillati</taxon>
        <taxon>Bacillota</taxon>
        <taxon>Clostridia</taxon>
        <taxon>Eubacteriales</taxon>
        <taxon>Clostridiaceae</taxon>
        <taxon>Oxobacter</taxon>
    </lineage>
</organism>